<name>A0A813JKU7_POLGL</name>
<dbReference type="Proteomes" id="UP000626109">
    <property type="component" value="Unassembled WGS sequence"/>
</dbReference>
<dbReference type="EMBL" id="CAJNNW010025809">
    <property type="protein sequence ID" value="CAE8679932.1"/>
    <property type="molecule type" value="Genomic_DNA"/>
</dbReference>
<reference evidence="2" key="1">
    <citation type="submission" date="2021-02" db="EMBL/GenBank/DDBJ databases">
        <authorList>
            <person name="Dougan E. K."/>
            <person name="Rhodes N."/>
            <person name="Thang M."/>
            <person name="Chan C."/>
        </authorList>
    </citation>
    <scope>NUCLEOTIDE SEQUENCE</scope>
</reference>
<evidence type="ECO:0000313" key="4">
    <source>
        <dbReference type="Proteomes" id="UP000654075"/>
    </source>
</evidence>
<evidence type="ECO:0000313" key="3">
    <source>
        <dbReference type="Proteomes" id="UP000626109"/>
    </source>
</evidence>
<keyword evidence="4" id="KW-1185">Reference proteome</keyword>
<protein>
    <submittedName>
        <fullName evidence="2">Uncharacterized protein</fullName>
    </submittedName>
</protein>
<comment type="caution">
    <text evidence="2">The sequence shown here is derived from an EMBL/GenBank/DDBJ whole genome shotgun (WGS) entry which is preliminary data.</text>
</comment>
<accession>A0A813JKU7</accession>
<dbReference type="Proteomes" id="UP000654075">
    <property type="component" value="Unassembled WGS sequence"/>
</dbReference>
<evidence type="ECO:0000313" key="2">
    <source>
        <dbReference type="EMBL" id="CAE8679932.1"/>
    </source>
</evidence>
<proteinExistence type="predicted"/>
<dbReference type="EMBL" id="CAJNNV010002832">
    <property type="protein sequence ID" value="CAE8587933.1"/>
    <property type="molecule type" value="Genomic_DNA"/>
</dbReference>
<gene>
    <name evidence="1" type="ORF">PGLA1383_LOCUS6755</name>
    <name evidence="2" type="ORF">PGLA2088_LOCUS21623</name>
</gene>
<organism evidence="2 3">
    <name type="scientific">Polarella glacialis</name>
    <name type="common">Dinoflagellate</name>
    <dbReference type="NCBI Taxonomy" id="89957"/>
    <lineage>
        <taxon>Eukaryota</taxon>
        <taxon>Sar</taxon>
        <taxon>Alveolata</taxon>
        <taxon>Dinophyceae</taxon>
        <taxon>Suessiales</taxon>
        <taxon>Suessiaceae</taxon>
        <taxon>Polarella</taxon>
    </lineage>
</organism>
<evidence type="ECO:0000313" key="1">
    <source>
        <dbReference type="EMBL" id="CAE8587933.1"/>
    </source>
</evidence>
<sequence length="137" mass="15221">MPSPEFLSHVRNDMGPHIASKFPEAFPDMTWTKRKTVKALEAPPKKYDFPHVQNYSGHMPLKFDPTSTRHHDLQLSRTNSEGALKTRALPKHAKTASDSSACWYGHVGNFPSPVDSWVPAHMKPGWGTKVSAAPPGH</sequence>
<dbReference type="AlphaFoldDB" id="A0A813JKU7"/>